<dbReference type="PANTHER" id="PTHR47331:SF1">
    <property type="entry name" value="GAG-LIKE PROTEIN"/>
    <property type="match status" value="1"/>
</dbReference>
<dbReference type="InterPro" id="IPR001878">
    <property type="entry name" value="Znf_CCHC"/>
</dbReference>
<feature type="domain" description="CCHC-type" evidence="2">
    <location>
        <begin position="363"/>
        <end position="379"/>
    </location>
</feature>
<feature type="domain" description="CCHC-type" evidence="2">
    <location>
        <begin position="569"/>
        <end position="585"/>
    </location>
</feature>
<name>A0A7E4ZVP3_PANRE</name>
<dbReference type="SUPFAM" id="SSF57756">
    <property type="entry name" value="Retrovirus zinc finger-like domains"/>
    <property type="match status" value="1"/>
</dbReference>
<evidence type="ECO:0000256" key="1">
    <source>
        <dbReference type="SAM" id="MobiDB-lite"/>
    </source>
</evidence>
<feature type="domain" description="CCHC-type" evidence="2">
    <location>
        <begin position="344"/>
        <end position="360"/>
    </location>
</feature>
<reference evidence="3" key="1">
    <citation type="journal article" date="2013" name="Genetics">
        <title>The draft genome and transcriptome of Panagrellus redivivus are shaped by the harsh demands of a free-living lifestyle.</title>
        <authorList>
            <person name="Srinivasan J."/>
            <person name="Dillman A.R."/>
            <person name="Macchietto M.G."/>
            <person name="Heikkinen L."/>
            <person name="Lakso M."/>
            <person name="Fracchia K.M."/>
            <person name="Antoshechkin I."/>
            <person name="Mortazavi A."/>
            <person name="Wong G."/>
            <person name="Sternberg P.W."/>
        </authorList>
    </citation>
    <scope>NUCLEOTIDE SEQUENCE [LARGE SCALE GENOMIC DNA]</scope>
    <source>
        <strain evidence="3">MT8872</strain>
    </source>
</reference>
<protein>
    <submittedName>
        <fullName evidence="4">CCHC-type domain-containing protein</fullName>
    </submittedName>
</protein>
<dbReference type="WBParaSite" id="Pan_g20412.t1">
    <property type="protein sequence ID" value="Pan_g20412.t1"/>
    <property type="gene ID" value="Pan_g20412"/>
</dbReference>
<dbReference type="InterPro" id="IPR036875">
    <property type="entry name" value="Znf_CCHC_sf"/>
</dbReference>
<sequence>MSATKPPDHSFNAQPPRSSASNHQIEKFTGEPAKFVDFWKQFATIHQNNSLANIRKFCYLRALLKGEALSIISGLQVNNENYDVAINLLFQTYSYNQDTEYAILFAKLEQISLNEVTLSETKRVVNDMESVLAEMEAIGENIADPILQGMYVDRLPKCLQCHEAEVDSFAEFRKLVNEKLNEQVFEEVKPEPTFELLPPGIDVKLGSEPLQYRIPEAENHYQVPYVNAMPNMGPFPCSRPYPTDVYANGQPNFNVFDRATPLSPLGDHYEPAYRHEIPSDNAFDSPEPSPFVEEKLNDEVNFESEEPLPVKNDCVFCGGHPNSEDCQAIPNADDRKDFIAKRNLCLRCLGDGHYIHHCPRNEGCRNCGKTGHHTALCSKYSTKKGTNSAPTSYAASVKENISPKDRETTVQSLWTQFDATALTDGKLLDTDAAVQRMEAILPQLQALGEDVTTSDVRDRYIARLPPWITNNKLLVQKQFTFIVIRDKVKKHLQRLMTNRERQLGNNTAKSESVGSTDSELCVYCDEPHSCIECDAITDTKERHKFLTNSGRCIICLKSHKSKDCTDKKECASCGKENHHSSVCFFLHKNKVFKKNKTSTHFESTSTISDDTVTQACVFCDTHTNSAECPTVKTKAMRFLTLKRRGLCFLCLQNHKSFDHTEPRVPCIYCNSKGHHASLCYRNPNLEADETNCLFCQKHQFSSDCTEVTDIDERKELIAMLGRCKRCLNKHKTECTYVKECRFCKASDHHRALCEKNPYVLAAAEKKGERKDGNGASDRVQYRQGRGGNWQFDSDDEYAFGW</sequence>
<dbReference type="AlphaFoldDB" id="A0A7E4ZVP3"/>
<dbReference type="GO" id="GO:0008270">
    <property type="term" value="F:zinc ion binding"/>
    <property type="evidence" value="ECO:0007669"/>
    <property type="project" value="InterPro"/>
</dbReference>
<dbReference type="Proteomes" id="UP000492821">
    <property type="component" value="Unassembled WGS sequence"/>
</dbReference>
<proteinExistence type="predicted"/>
<dbReference type="Pfam" id="PF03564">
    <property type="entry name" value="DUF1759"/>
    <property type="match status" value="1"/>
</dbReference>
<feature type="compositionally biased region" description="Polar residues" evidence="1">
    <location>
        <begin position="11"/>
        <end position="23"/>
    </location>
</feature>
<dbReference type="PANTHER" id="PTHR47331">
    <property type="entry name" value="PHD-TYPE DOMAIN-CONTAINING PROTEIN"/>
    <property type="match status" value="1"/>
</dbReference>
<dbReference type="GO" id="GO:0003676">
    <property type="term" value="F:nucleic acid binding"/>
    <property type="evidence" value="ECO:0007669"/>
    <property type="project" value="InterPro"/>
</dbReference>
<keyword evidence="3" id="KW-1185">Reference proteome</keyword>
<dbReference type="GO" id="GO:0019899">
    <property type="term" value="F:enzyme binding"/>
    <property type="evidence" value="ECO:0007669"/>
    <property type="project" value="UniProtKB-ARBA"/>
</dbReference>
<evidence type="ECO:0000313" key="3">
    <source>
        <dbReference type="Proteomes" id="UP000492821"/>
    </source>
</evidence>
<dbReference type="Gene3D" id="4.10.60.10">
    <property type="entry name" value="Zinc finger, CCHC-type"/>
    <property type="match status" value="1"/>
</dbReference>
<feature type="domain" description="CCHC-type" evidence="2">
    <location>
        <begin position="665"/>
        <end position="681"/>
    </location>
</feature>
<feature type="domain" description="CCHC-type" evidence="2">
    <location>
        <begin position="551"/>
        <end position="566"/>
    </location>
</feature>
<organism evidence="3 4">
    <name type="scientific">Panagrellus redivivus</name>
    <name type="common">Microworm</name>
    <dbReference type="NCBI Taxonomy" id="6233"/>
    <lineage>
        <taxon>Eukaryota</taxon>
        <taxon>Metazoa</taxon>
        <taxon>Ecdysozoa</taxon>
        <taxon>Nematoda</taxon>
        <taxon>Chromadorea</taxon>
        <taxon>Rhabditida</taxon>
        <taxon>Tylenchina</taxon>
        <taxon>Panagrolaimomorpha</taxon>
        <taxon>Panagrolaimoidea</taxon>
        <taxon>Panagrolaimidae</taxon>
        <taxon>Panagrellus</taxon>
    </lineage>
</organism>
<reference evidence="4" key="2">
    <citation type="submission" date="2020-10" db="UniProtKB">
        <authorList>
            <consortium name="WormBaseParasite"/>
        </authorList>
    </citation>
    <scope>IDENTIFICATION</scope>
</reference>
<dbReference type="SMART" id="SM00343">
    <property type="entry name" value="ZnF_C2HC"/>
    <property type="match status" value="6"/>
</dbReference>
<dbReference type="InterPro" id="IPR005312">
    <property type="entry name" value="DUF1759"/>
</dbReference>
<feature type="domain" description="CCHC-type" evidence="2">
    <location>
        <begin position="739"/>
        <end position="755"/>
    </location>
</feature>
<feature type="region of interest" description="Disordered" evidence="1">
    <location>
        <begin position="1"/>
        <end position="23"/>
    </location>
</feature>
<evidence type="ECO:0000313" key="4">
    <source>
        <dbReference type="WBParaSite" id="Pan_g20412.t1"/>
    </source>
</evidence>
<accession>A0A7E4ZVP3</accession>
<evidence type="ECO:0000259" key="2">
    <source>
        <dbReference type="SMART" id="SM00343"/>
    </source>
</evidence>